<dbReference type="Gene3D" id="3.40.50.300">
    <property type="entry name" value="P-loop containing nucleotide triphosphate hydrolases"/>
    <property type="match status" value="1"/>
</dbReference>
<proteinExistence type="predicted"/>
<gene>
    <name evidence="1" type="ORF">GMARGA_LOCUS1605</name>
</gene>
<evidence type="ECO:0000313" key="2">
    <source>
        <dbReference type="Proteomes" id="UP000789901"/>
    </source>
</evidence>
<keyword evidence="2" id="KW-1185">Reference proteome</keyword>
<evidence type="ECO:0000313" key="1">
    <source>
        <dbReference type="EMBL" id="CAG8488572.1"/>
    </source>
</evidence>
<protein>
    <submittedName>
        <fullName evidence="1">13770_t:CDS:1</fullName>
    </submittedName>
</protein>
<accession>A0ABM8VZU1</accession>
<reference evidence="1 2" key="1">
    <citation type="submission" date="2021-06" db="EMBL/GenBank/DDBJ databases">
        <authorList>
            <person name="Kallberg Y."/>
            <person name="Tangrot J."/>
            <person name="Rosling A."/>
        </authorList>
    </citation>
    <scope>NUCLEOTIDE SEQUENCE [LARGE SCALE GENOMIC DNA]</scope>
    <source>
        <strain evidence="1 2">120-4 pot B 10/14</strain>
    </source>
</reference>
<organism evidence="1 2">
    <name type="scientific">Gigaspora margarita</name>
    <dbReference type="NCBI Taxonomy" id="4874"/>
    <lineage>
        <taxon>Eukaryota</taxon>
        <taxon>Fungi</taxon>
        <taxon>Fungi incertae sedis</taxon>
        <taxon>Mucoromycota</taxon>
        <taxon>Glomeromycotina</taxon>
        <taxon>Glomeromycetes</taxon>
        <taxon>Diversisporales</taxon>
        <taxon>Gigasporaceae</taxon>
        <taxon>Gigaspora</taxon>
    </lineage>
</organism>
<dbReference type="InterPro" id="IPR027417">
    <property type="entry name" value="P-loop_NTPase"/>
</dbReference>
<sequence length="254" mass="29418">MDYLNKVICLFYPPLVNDPEFQPQTEVSFFSAKKDGVISQFLPEIVAMKAKKLVLLNYPQTEEQLVELQTELTKIGCCITNIILLNLENYDLLNEIQDEYLICPNCKRVFSKDKSQHKNGKLVCPWDGSNFTQDKEGGFSRTVLAEFFQNSKLLLEKILAGQKETRPIKINQLNNLHQKDFLREKNNWENEVKKRPGLFSDTKLLIVEQDILLLKAPTNDNVAFLAKNYQVDSQTICQKLFREKKNIIVISEEQ</sequence>
<dbReference type="Proteomes" id="UP000789901">
    <property type="component" value="Unassembled WGS sequence"/>
</dbReference>
<name>A0ABM8VZU1_GIGMA</name>
<comment type="caution">
    <text evidence="1">The sequence shown here is derived from an EMBL/GenBank/DDBJ whole genome shotgun (WGS) entry which is preliminary data.</text>
</comment>
<dbReference type="EMBL" id="CAJVQB010000432">
    <property type="protein sequence ID" value="CAG8488572.1"/>
    <property type="molecule type" value="Genomic_DNA"/>
</dbReference>